<evidence type="ECO:0000256" key="3">
    <source>
        <dbReference type="ARBA" id="ARBA00022729"/>
    </source>
</evidence>
<keyword evidence="5 10" id="KW-1133">Transmembrane helix</keyword>
<dbReference type="OrthoDB" id="1926781at2759"/>
<proteinExistence type="inferred from homology"/>
<gene>
    <name evidence="12" type="primary">TBLA0J01780</name>
    <name evidence="12" type="ORF">TBLA_0J01780</name>
</gene>
<evidence type="ECO:0000256" key="11">
    <source>
        <dbReference type="SAM" id="SignalP"/>
    </source>
</evidence>
<feature type="signal peptide" evidence="11">
    <location>
        <begin position="1"/>
        <end position="19"/>
    </location>
</feature>
<keyword evidence="3 11" id="KW-0732">Signal</keyword>
<dbReference type="InParanoid" id="I2H9X0"/>
<dbReference type="HOGENOM" id="CLU_078554_1_0_1"/>
<evidence type="ECO:0000256" key="6">
    <source>
        <dbReference type="ARBA" id="ARBA00023136"/>
    </source>
</evidence>
<evidence type="ECO:0000256" key="4">
    <source>
        <dbReference type="ARBA" id="ARBA00022824"/>
    </source>
</evidence>
<comment type="similarity">
    <text evidence="8">Belongs to the IRC22 family.</text>
</comment>
<dbReference type="KEGG" id="tbl:TBLA_0J01780"/>
<dbReference type="RefSeq" id="XP_004182691.1">
    <property type="nucleotide sequence ID" value="XM_004182643.1"/>
</dbReference>
<dbReference type="eggNOG" id="ENOG502S3VP">
    <property type="taxonomic scope" value="Eukaryota"/>
</dbReference>
<reference evidence="12 13" key="1">
    <citation type="journal article" date="2011" name="Proc. Natl. Acad. Sci. U.S.A.">
        <title>Evolutionary erosion of yeast sex chromosomes by mating-type switching accidents.</title>
        <authorList>
            <person name="Gordon J.L."/>
            <person name="Armisen D."/>
            <person name="Proux-Wera E."/>
            <person name="Oheigeartaigh S.S."/>
            <person name="Byrne K.P."/>
            <person name="Wolfe K.H."/>
        </authorList>
    </citation>
    <scope>NUCLEOTIDE SEQUENCE [LARGE SCALE GENOMIC DNA]</scope>
    <source>
        <strain evidence="13">ATCC 34711 / CBS 6284 / DSM 70876 / NBRC 10599 / NRRL Y-10934 / UCD 77-7</strain>
    </source>
</reference>
<keyword evidence="13" id="KW-1185">Reference proteome</keyword>
<evidence type="ECO:0000313" key="12">
    <source>
        <dbReference type="EMBL" id="CCH63172.1"/>
    </source>
</evidence>
<evidence type="ECO:0000256" key="8">
    <source>
        <dbReference type="ARBA" id="ARBA00038311"/>
    </source>
</evidence>
<dbReference type="InterPro" id="IPR005595">
    <property type="entry name" value="TRAP_alpha"/>
</dbReference>
<sequence>MKFAKFAAFALLNSFLVFAQEDVEINKDIDVDSSLPAEEVEAVEKPKYINLNVTYNVREKPDESVYSFLDFYNGDVMHLDYEVVSNEDELLTITGVQGQLLSYPDGNLAANISAGKIGPFELNLNDTAEFNQLVQLRLEEGRYYLAPSLLVVKNQEVMRVGTRPTLINVEAPPMSIFNPQFLSILITISALFGGAYYYVCYIKTPSKATKKQAAKTAKNLKGAATVDKSWLPDTYTSKK</sequence>
<evidence type="ECO:0000256" key="2">
    <source>
        <dbReference type="ARBA" id="ARBA00022692"/>
    </source>
</evidence>
<dbReference type="Pfam" id="PF03896">
    <property type="entry name" value="TRAP_alpha"/>
    <property type="match status" value="1"/>
</dbReference>
<dbReference type="AlphaFoldDB" id="I2H9X0"/>
<evidence type="ECO:0000256" key="5">
    <source>
        <dbReference type="ARBA" id="ARBA00022989"/>
    </source>
</evidence>
<evidence type="ECO:0000256" key="9">
    <source>
        <dbReference type="ARBA" id="ARBA00040085"/>
    </source>
</evidence>
<dbReference type="GO" id="GO:0005789">
    <property type="term" value="C:endoplasmic reticulum membrane"/>
    <property type="evidence" value="ECO:0007669"/>
    <property type="project" value="UniProtKB-SubCell"/>
</dbReference>
<dbReference type="FunCoup" id="I2H9X0">
    <property type="interactions" value="38"/>
</dbReference>
<keyword evidence="2 10" id="KW-0812">Transmembrane</keyword>
<organism evidence="12 13">
    <name type="scientific">Henningerozyma blattae (strain ATCC 34711 / CBS 6284 / DSM 70876 / NBRC 10599 / NRRL Y-10934 / UCD 77-7)</name>
    <name type="common">Yeast</name>
    <name type="synonym">Tetrapisispora blattae</name>
    <dbReference type="NCBI Taxonomy" id="1071380"/>
    <lineage>
        <taxon>Eukaryota</taxon>
        <taxon>Fungi</taxon>
        <taxon>Dikarya</taxon>
        <taxon>Ascomycota</taxon>
        <taxon>Saccharomycotina</taxon>
        <taxon>Saccharomycetes</taxon>
        <taxon>Saccharomycetales</taxon>
        <taxon>Saccharomycetaceae</taxon>
        <taxon>Henningerozyma</taxon>
    </lineage>
</organism>
<accession>I2H9X0</accession>
<comment type="function">
    <text evidence="7">Is probably involved in a pathway contributing to genomic integrity.</text>
</comment>
<dbReference type="EMBL" id="HE806325">
    <property type="protein sequence ID" value="CCH63172.1"/>
    <property type="molecule type" value="Genomic_DNA"/>
</dbReference>
<dbReference type="STRING" id="1071380.I2H9X0"/>
<evidence type="ECO:0000256" key="7">
    <source>
        <dbReference type="ARBA" id="ARBA00037565"/>
    </source>
</evidence>
<feature type="transmembrane region" description="Helical" evidence="10">
    <location>
        <begin position="181"/>
        <end position="201"/>
    </location>
</feature>
<name>I2H9X0_HENB6</name>
<protein>
    <recommendedName>
        <fullName evidence="9">Increased recombination centers protein 22</fullName>
    </recommendedName>
</protein>
<evidence type="ECO:0000256" key="1">
    <source>
        <dbReference type="ARBA" id="ARBA00004115"/>
    </source>
</evidence>
<dbReference type="Proteomes" id="UP000002866">
    <property type="component" value="Chromosome 10"/>
</dbReference>
<dbReference type="GeneID" id="14498354"/>
<dbReference type="OMA" id="WLPETYK"/>
<evidence type="ECO:0000256" key="10">
    <source>
        <dbReference type="SAM" id="Phobius"/>
    </source>
</evidence>
<comment type="subcellular location">
    <subcellularLocation>
        <location evidence="1">Endoplasmic reticulum membrane</location>
        <topology evidence="1">Single-pass type I membrane protein</topology>
    </subcellularLocation>
</comment>
<keyword evidence="6 10" id="KW-0472">Membrane</keyword>
<feature type="chain" id="PRO_5003660605" description="Increased recombination centers protein 22" evidence="11">
    <location>
        <begin position="20"/>
        <end position="239"/>
    </location>
</feature>
<keyword evidence="4" id="KW-0256">Endoplasmic reticulum</keyword>
<evidence type="ECO:0000313" key="13">
    <source>
        <dbReference type="Proteomes" id="UP000002866"/>
    </source>
</evidence>